<dbReference type="Proteomes" id="UP001219355">
    <property type="component" value="Chromosome 1"/>
</dbReference>
<dbReference type="SUPFAM" id="SSF81383">
    <property type="entry name" value="F-box domain"/>
    <property type="match status" value="1"/>
</dbReference>
<dbReference type="EMBL" id="CP120627">
    <property type="protein sequence ID" value="WEW56468.1"/>
    <property type="molecule type" value="Genomic_DNA"/>
</dbReference>
<accession>A0AAF0DDW4</accession>
<evidence type="ECO:0000313" key="2">
    <source>
        <dbReference type="Proteomes" id="UP001219355"/>
    </source>
</evidence>
<gene>
    <name evidence="1" type="ORF">PRK78_001912</name>
</gene>
<evidence type="ECO:0000313" key="1">
    <source>
        <dbReference type="EMBL" id="WEW56468.1"/>
    </source>
</evidence>
<dbReference type="AlphaFoldDB" id="A0AAF0DDW4"/>
<proteinExistence type="predicted"/>
<name>A0AAF0DDW4_9EURO</name>
<dbReference type="InterPro" id="IPR036047">
    <property type="entry name" value="F-box-like_dom_sf"/>
</dbReference>
<sequence length="322" mass="37551">MASMSRTKSREGNRAKLQQPHLLGLPLEIVLEIVQYLPPASGNALAYACLKFYNWRDAWLRDLKLFPIDRFDMLCMFERDRLLDTVVCGFCLTAHPRNMFSHEALKQPPNTRLCLATTPIIPLGRKHDISFRDAQKINVALRRLPQYRRFGWATDQLWQFADEAEQSIANGPHLIASKDRKGLGVLTKLNLCHVSDDCVPDKLRVWELLKGNDVQICRHLWLNDPRLVEMYDPKALFDQDGDALRRIKNNLFETANDEEVLSCDEEHCDSFAHWSRSSYYADQQQKGWWLQVVTFRYLGALRHPLDPQWMIHTPFWKSTEKS</sequence>
<reference evidence="1" key="1">
    <citation type="submission" date="2023-03" db="EMBL/GenBank/DDBJ databases">
        <title>Emydomyces testavorans Genome Sequence.</title>
        <authorList>
            <person name="Hoyer L."/>
        </authorList>
    </citation>
    <scope>NUCLEOTIDE SEQUENCE</scope>
    <source>
        <strain evidence="1">16-2883</strain>
    </source>
</reference>
<keyword evidence="2" id="KW-1185">Reference proteome</keyword>
<protein>
    <recommendedName>
        <fullName evidence="3">F-box domain-containing protein</fullName>
    </recommendedName>
</protein>
<organism evidence="1 2">
    <name type="scientific">Emydomyces testavorans</name>
    <dbReference type="NCBI Taxonomy" id="2070801"/>
    <lineage>
        <taxon>Eukaryota</taxon>
        <taxon>Fungi</taxon>
        <taxon>Dikarya</taxon>
        <taxon>Ascomycota</taxon>
        <taxon>Pezizomycotina</taxon>
        <taxon>Eurotiomycetes</taxon>
        <taxon>Eurotiomycetidae</taxon>
        <taxon>Onygenales</taxon>
        <taxon>Nannizziopsiaceae</taxon>
        <taxon>Emydomyces</taxon>
    </lineage>
</organism>
<evidence type="ECO:0008006" key="3">
    <source>
        <dbReference type="Google" id="ProtNLM"/>
    </source>
</evidence>